<evidence type="ECO:0000256" key="2">
    <source>
        <dbReference type="SAM" id="SignalP"/>
    </source>
</evidence>
<dbReference type="AlphaFoldDB" id="A0A4V6PK97"/>
<gene>
    <name evidence="3" type="ORF">E2C06_30190</name>
</gene>
<evidence type="ECO:0008006" key="5">
    <source>
        <dbReference type="Google" id="ProtNLM"/>
    </source>
</evidence>
<feature type="compositionally biased region" description="Polar residues" evidence="1">
    <location>
        <begin position="19"/>
        <end position="45"/>
    </location>
</feature>
<accession>A0A4V6PK97</accession>
<keyword evidence="2" id="KW-0732">Signal</keyword>
<name>A0A4V6PK97_9PROT</name>
<sequence>MFRPAMIALLLLLPACGNQPPSRSIGSTPIGTDASTGQPTLSQSGAGPGGINRDYYTGSDPNFPGGGRSGGRGLR</sequence>
<comment type="caution">
    <text evidence="3">The sequence shown here is derived from an EMBL/GenBank/DDBJ whole genome shotgun (WGS) entry which is preliminary data.</text>
</comment>
<dbReference type="EMBL" id="SMSJ01000091">
    <property type="protein sequence ID" value="TDH58885.1"/>
    <property type="molecule type" value="Genomic_DNA"/>
</dbReference>
<feature type="region of interest" description="Disordered" evidence="1">
    <location>
        <begin position="18"/>
        <end position="75"/>
    </location>
</feature>
<feature type="signal peptide" evidence="2">
    <location>
        <begin position="1"/>
        <end position="17"/>
    </location>
</feature>
<feature type="chain" id="PRO_5020655544" description="Lipoprotein" evidence="2">
    <location>
        <begin position="18"/>
        <end position="75"/>
    </location>
</feature>
<evidence type="ECO:0000256" key="1">
    <source>
        <dbReference type="SAM" id="MobiDB-lite"/>
    </source>
</evidence>
<proteinExistence type="predicted"/>
<feature type="compositionally biased region" description="Gly residues" evidence="1">
    <location>
        <begin position="64"/>
        <end position="75"/>
    </location>
</feature>
<keyword evidence="4" id="KW-1185">Reference proteome</keyword>
<organism evidence="3 4">
    <name type="scientific">Dankookia rubra</name>
    <dbReference type="NCBI Taxonomy" id="1442381"/>
    <lineage>
        <taxon>Bacteria</taxon>
        <taxon>Pseudomonadati</taxon>
        <taxon>Pseudomonadota</taxon>
        <taxon>Alphaproteobacteria</taxon>
        <taxon>Acetobacterales</taxon>
        <taxon>Roseomonadaceae</taxon>
        <taxon>Dankookia</taxon>
    </lineage>
</organism>
<evidence type="ECO:0000313" key="3">
    <source>
        <dbReference type="EMBL" id="TDH58885.1"/>
    </source>
</evidence>
<reference evidence="3 4" key="1">
    <citation type="journal article" date="2016" name="J. Microbiol.">
        <title>Dankookia rubra gen. nov., sp. nov., an alphaproteobacterium isolated from sediment of a shallow stream.</title>
        <authorList>
            <person name="Kim W.H."/>
            <person name="Kim D.H."/>
            <person name="Kang K."/>
            <person name="Ahn T.Y."/>
        </authorList>
    </citation>
    <scope>NUCLEOTIDE SEQUENCE [LARGE SCALE GENOMIC DNA]</scope>
    <source>
        <strain evidence="3 4">JCM30602</strain>
    </source>
</reference>
<protein>
    <recommendedName>
        <fullName evidence="5">Lipoprotein</fullName>
    </recommendedName>
</protein>
<dbReference type="RefSeq" id="WP_133292290.1">
    <property type="nucleotide sequence ID" value="NZ_SMSJ01000091.1"/>
</dbReference>
<dbReference type="Proteomes" id="UP000295096">
    <property type="component" value="Unassembled WGS sequence"/>
</dbReference>
<dbReference type="OrthoDB" id="9936908at2"/>
<evidence type="ECO:0000313" key="4">
    <source>
        <dbReference type="Proteomes" id="UP000295096"/>
    </source>
</evidence>